<dbReference type="AlphaFoldDB" id="I4C7D3"/>
<dbReference type="Pfam" id="PF05973">
    <property type="entry name" value="Gp49"/>
    <property type="match status" value="1"/>
</dbReference>
<dbReference type="KEGG" id="dti:Desti_2804"/>
<evidence type="ECO:0000313" key="1">
    <source>
        <dbReference type="EMBL" id="AFM25474.1"/>
    </source>
</evidence>
<proteinExistence type="predicted"/>
<accession>I4C7D3</accession>
<name>I4C7D3_DESTA</name>
<sequence length="124" mass="14985">MPSIEVVYYQNDNNDVPMKDWLESLSRQPKHRAKCIEWIGLLRDNGRDLRRPIADYLRDGVYELRPRIQKIRYRMLYFFHLKKRAVITHGITKQTDKVPPIAVMMKKTYEKAPDEHSYREIDHE</sequence>
<protein>
    <submittedName>
        <fullName evidence="1">Phage derived protein Gp49-like (DUF891)</fullName>
    </submittedName>
</protein>
<keyword evidence="2" id="KW-1185">Reference proteome</keyword>
<dbReference type="RefSeq" id="WP_014810613.1">
    <property type="nucleotide sequence ID" value="NC_018025.1"/>
</dbReference>
<reference evidence="2" key="1">
    <citation type="submission" date="2012-06" db="EMBL/GenBank/DDBJ databases">
        <title>Complete sequence of chromosome of Desulfomonile tiedjei DSM 6799.</title>
        <authorList>
            <person name="Lucas S."/>
            <person name="Copeland A."/>
            <person name="Lapidus A."/>
            <person name="Glavina del Rio T."/>
            <person name="Dalin E."/>
            <person name="Tice H."/>
            <person name="Bruce D."/>
            <person name="Goodwin L."/>
            <person name="Pitluck S."/>
            <person name="Peters L."/>
            <person name="Ovchinnikova G."/>
            <person name="Zeytun A."/>
            <person name="Lu M."/>
            <person name="Kyrpides N."/>
            <person name="Mavromatis K."/>
            <person name="Ivanova N."/>
            <person name="Brettin T."/>
            <person name="Detter J.C."/>
            <person name="Han C."/>
            <person name="Larimer F."/>
            <person name="Land M."/>
            <person name="Hauser L."/>
            <person name="Markowitz V."/>
            <person name="Cheng J.-F."/>
            <person name="Hugenholtz P."/>
            <person name="Woyke T."/>
            <person name="Wu D."/>
            <person name="Spring S."/>
            <person name="Schroeder M."/>
            <person name="Brambilla E."/>
            <person name="Klenk H.-P."/>
            <person name="Eisen J.A."/>
        </authorList>
    </citation>
    <scope>NUCLEOTIDE SEQUENCE [LARGE SCALE GENOMIC DNA]</scope>
    <source>
        <strain evidence="2">ATCC 49306 / DSM 6799 / DCB-1</strain>
    </source>
</reference>
<dbReference type="EMBL" id="CP003360">
    <property type="protein sequence ID" value="AFM25474.1"/>
    <property type="molecule type" value="Genomic_DNA"/>
</dbReference>
<dbReference type="InterPro" id="IPR009241">
    <property type="entry name" value="HigB-like"/>
</dbReference>
<gene>
    <name evidence="1" type="ordered locus">Desti_2804</name>
</gene>
<dbReference type="STRING" id="706587.Desti_2804"/>
<dbReference type="HOGENOM" id="CLU_122734_0_0_7"/>
<dbReference type="eggNOG" id="COG4679">
    <property type="taxonomic scope" value="Bacteria"/>
</dbReference>
<organism evidence="1 2">
    <name type="scientific">Desulfomonile tiedjei (strain ATCC 49306 / DSM 6799 / DCB-1)</name>
    <dbReference type="NCBI Taxonomy" id="706587"/>
    <lineage>
        <taxon>Bacteria</taxon>
        <taxon>Pseudomonadati</taxon>
        <taxon>Thermodesulfobacteriota</taxon>
        <taxon>Desulfomonilia</taxon>
        <taxon>Desulfomonilales</taxon>
        <taxon>Desulfomonilaceae</taxon>
        <taxon>Desulfomonile</taxon>
    </lineage>
</organism>
<evidence type="ECO:0000313" key="2">
    <source>
        <dbReference type="Proteomes" id="UP000006055"/>
    </source>
</evidence>
<dbReference type="OrthoDB" id="4965795at2"/>
<dbReference type="Proteomes" id="UP000006055">
    <property type="component" value="Chromosome"/>
</dbReference>